<reference evidence="1 2" key="1">
    <citation type="submission" date="2013-01" db="EMBL/GenBank/DDBJ databases">
        <authorList>
            <person name="Bench S."/>
        </authorList>
    </citation>
    <scope>NUCLEOTIDE SEQUENCE [LARGE SCALE GENOMIC DNA]</scope>
    <source>
        <strain evidence="1 2">WH 0402</strain>
    </source>
</reference>
<comment type="caution">
    <text evidence="1">The sequence shown here is derived from an EMBL/GenBank/DDBJ whole genome shotgun (WGS) entry which is preliminary data.</text>
</comment>
<gene>
    <name evidence="1" type="ORF">CWATWH0402_6312</name>
</gene>
<reference evidence="1 2" key="2">
    <citation type="submission" date="2013-09" db="EMBL/GenBank/DDBJ databases">
        <title>Whole genome comparison of six Crocosphaera watsonii strains with differing phenotypes.</title>
        <authorList>
            <person name="Bench S.R."/>
            <person name="Heller P."/>
            <person name="Frank I."/>
            <person name="Arciniega M."/>
            <person name="Shilova I.N."/>
            <person name="Zehr J.P."/>
        </authorList>
    </citation>
    <scope>NUCLEOTIDE SEQUENCE [LARGE SCALE GENOMIC DNA]</scope>
    <source>
        <strain evidence="1 2">WH 0402</strain>
    </source>
</reference>
<dbReference type="AlphaFoldDB" id="T2JZH2"/>
<evidence type="ECO:0000313" key="2">
    <source>
        <dbReference type="Proteomes" id="UP000018130"/>
    </source>
</evidence>
<dbReference type="Proteomes" id="UP000018130">
    <property type="component" value="Unassembled WGS sequence"/>
</dbReference>
<name>T2JZH2_CROWT</name>
<evidence type="ECO:0000313" key="1">
    <source>
        <dbReference type="EMBL" id="CCQ70685.1"/>
    </source>
</evidence>
<sequence length="56" mass="6036">MCRSLKPRILVFGFDSRGGLPIALSSYPSSSDFSSPLLVQASFGVRLYVSIVWGGL</sequence>
<proteinExistence type="predicted"/>
<organism evidence="1 2">
    <name type="scientific">Crocosphaera watsonii WH 0402</name>
    <dbReference type="NCBI Taxonomy" id="1284629"/>
    <lineage>
        <taxon>Bacteria</taxon>
        <taxon>Bacillati</taxon>
        <taxon>Cyanobacteriota</taxon>
        <taxon>Cyanophyceae</taxon>
        <taxon>Oscillatoriophycideae</taxon>
        <taxon>Chroococcales</taxon>
        <taxon>Aphanothecaceae</taxon>
        <taxon>Crocosphaera</taxon>
    </lineage>
</organism>
<accession>T2JZH2</accession>
<protein>
    <submittedName>
        <fullName evidence="1">Uncharacterized protein</fullName>
    </submittedName>
</protein>
<dbReference type="EMBL" id="CAQN01001272">
    <property type="protein sequence ID" value="CCQ70685.1"/>
    <property type="molecule type" value="Genomic_DNA"/>
</dbReference>